<gene>
    <name evidence="4" type="ORF">PACLA_8A080918</name>
</gene>
<dbReference type="GO" id="GO:0051082">
    <property type="term" value="F:unfolded protein binding"/>
    <property type="evidence" value="ECO:0007669"/>
    <property type="project" value="TreeGrafter"/>
</dbReference>
<dbReference type="PROSITE" id="PS01031">
    <property type="entry name" value="SHSP"/>
    <property type="match status" value="1"/>
</dbReference>
<dbReference type="InterPro" id="IPR001436">
    <property type="entry name" value="Alpha-crystallin/sHSP_animal"/>
</dbReference>
<dbReference type="AlphaFoldDB" id="A0A7D9EBK0"/>
<evidence type="ECO:0000256" key="3">
    <source>
        <dbReference type="SAM" id="MobiDB-lite"/>
    </source>
</evidence>
<dbReference type="GO" id="GO:0005634">
    <property type="term" value="C:nucleus"/>
    <property type="evidence" value="ECO:0007669"/>
    <property type="project" value="TreeGrafter"/>
</dbReference>
<dbReference type="InterPro" id="IPR002068">
    <property type="entry name" value="A-crystallin/Hsp20_dom"/>
</dbReference>
<keyword evidence="5" id="KW-1185">Reference proteome</keyword>
<dbReference type="Proteomes" id="UP001152795">
    <property type="component" value="Unassembled WGS sequence"/>
</dbReference>
<dbReference type="GO" id="GO:0005737">
    <property type="term" value="C:cytoplasm"/>
    <property type="evidence" value="ECO:0007669"/>
    <property type="project" value="TreeGrafter"/>
</dbReference>
<dbReference type="PANTHER" id="PTHR45640">
    <property type="entry name" value="HEAT SHOCK PROTEIN HSP-12.2-RELATED"/>
    <property type="match status" value="1"/>
</dbReference>
<dbReference type="GO" id="GO:0042026">
    <property type="term" value="P:protein refolding"/>
    <property type="evidence" value="ECO:0007669"/>
    <property type="project" value="TreeGrafter"/>
</dbReference>
<comment type="caution">
    <text evidence="4">The sequence shown here is derived from an EMBL/GenBank/DDBJ whole genome shotgun (WGS) entry which is preliminary data.</text>
</comment>
<dbReference type="GO" id="GO:0009408">
    <property type="term" value="P:response to heat"/>
    <property type="evidence" value="ECO:0007669"/>
    <property type="project" value="TreeGrafter"/>
</dbReference>
<organism evidence="4 5">
    <name type="scientific">Paramuricea clavata</name>
    <name type="common">Red gorgonian</name>
    <name type="synonym">Violescent sea-whip</name>
    <dbReference type="NCBI Taxonomy" id="317549"/>
    <lineage>
        <taxon>Eukaryota</taxon>
        <taxon>Metazoa</taxon>
        <taxon>Cnidaria</taxon>
        <taxon>Anthozoa</taxon>
        <taxon>Octocorallia</taxon>
        <taxon>Malacalcyonacea</taxon>
        <taxon>Plexauridae</taxon>
        <taxon>Paramuricea</taxon>
    </lineage>
</organism>
<dbReference type="Gene3D" id="2.60.40.790">
    <property type="match status" value="2"/>
</dbReference>
<dbReference type="InterPro" id="IPR008978">
    <property type="entry name" value="HSP20-like_chaperone"/>
</dbReference>
<dbReference type="EMBL" id="CACRXK020004953">
    <property type="protein sequence ID" value="CAB4004621.1"/>
    <property type="molecule type" value="Genomic_DNA"/>
</dbReference>
<feature type="region of interest" description="Disordered" evidence="3">
    <location>
        <begin position="1"/>
        <end position="43"/>
    </location>
</feature>
<dbReference type="PANTHER" id="PTHR45640:SF26">
    <property type="entry name" value="RE23625P"/>
    <property type="match status" value="1"/>
</dbReference>
<evidence type="ECO:0000256" key="1">
    <source>
        <dbReference type="PROSITE-ProRule" id="PRU00285"/>
    </source>
</evidence>
<comment type="similarity">
    <text evidence="1 2">Belongs to the small heat shock protein (HSP20) family.</text>
</comment>
<dbReference type="Pfam" id="PF00011">
    <property type="entry name" value="HSP20"/>
    <property type="match status" value="2"/>
</dbReference>
<reference evidence="4" key="1">
    <citation type="submission" date="2020-04" db="EMBL/GenBank/DDBJ databases">
        <authorList>
            <person name="Alioto T."/>
            <person name="Alioto T."/>
            <person name="Gomez Garrido J."/>
        </authorList>
    </citation>
    <scope>NUCLEOTIDE SEQUENCE</scope>
    <source>
        <strain evidence="4">A484AB</strain>
    </source>
</reference>
<name>A0A7D9EBK0_PARCT</name>
<evidence type="ECO:0000313" key="4">
    <source>
        <dbReference type="EMBL" id="CAB4004621.1"/>
    </source>
</evidence>
<protein>
    <submittedName>
        <fullName evidence="4">Uncharacterized protein</fullName>
    </submittedName>
</protein>
<sequence length="264" mass="30826">MSFTVTGIQKKSHHHTKSDYEQDSYGRDLEKAADDFDDSFEPSSRTVARQRWDTAVSSTRNMVIAQIDLYQYKQEEIDVEVRDMKIYVKGRHVTERENGYDASEFERFYAVPEGVDPKRVSTRYSDGMLKIEAPRPKRESQPRKIAGGEIVSDEEKFEIVLDVRNYKPDEIEVKVNGDDLIVTGKQETEEQGRRVTRQFTRNFKLPRDVNVRTVKSRVSVDGYLYVYAKKEITWDEERVINILVNGRRSPIRKSEAHFTGEEEE</sequence>
<proteinExistence type="inferred from homology"/>
<evidence type="ECO:0000256" key="2">
    <source>
        <dbReference type="RuleBase" id="RU003616"/>
    </source>
</evidence>
<dbReference type="PRINTS" id="PR00299">
    <property type="entry name" value="ACRYSTALLIN"/>
</dbReference>
<accession>A0A7D9EBK0</accession>
<feature type="compositionally biased region" description="Basic and acidic residues" evidence="3">
    <location>
        <begin position="17"/>
        <end position="34"/>
    </location>
</feature>
<dbReference type="SUPFAM" id="SSF49764">
    <property type="entry name" value="HSP20-like chaperones"/>
    <property type="match status" value="2"/>
</dbReference>
<dbReference type="OrthoDB" id="5967954at2759"/>
<dbReference type="CDD" id="cd06526">
    <property type="entry name" value="metazoan_ACD"/>
    <property type="match status" value="2"/>
</dbReference>
<evidence type="ECO:0000313" key="5">
    <source>
        <dbReference type="Proteomes" id="UP001152795"/>
    </source>
</evidence>